<evidence type="ECO:0000313" key="2">
    <source>
        <dbReference type="Proteomes" id="UP001304671"/>
    </source>
</evidence>
<keyword evidence="2" id="KW-1185">Reference proteome</keyword>
<name>A0ABU5QJ82_9BACT</name>
<gene>
    <name evidence="1" type="ORF">VB264_04965</name>
</gene>
<comment type="caution">
    <text evidence="1">The sequence shown here is derived from an EMBL/GenBank/DDBJ whole genome shotgun (WGS) entry which is preliminary data.</text>
</comment>
<dbReference type="RefSeq" id="WP_323247281.1">
    <property type="nucleotide sequence ID" value="NZ_JAYFUL010000005.1"/>
</dbReference>
<dbReference type="EMBL" id="JAYFUL010000005">
    <property type="protein sequence ID" value="MEA5257127.1"/>
    <property type="molecule type" value="Genomic_DNA"/>
</dbReference>
<accession>A0ABU5QJ82</accession>
<proteinExistence type="predicted"/>
<organism evidence="1 2">
    <name type="scientific">Arcicella aquatica</name>
    <dbReference type="NCBI Taxonomy" id="217141"/>
    <lineage>
        <taxon>Bacteria</taxon>
        <taxon>Pseudomonadati</taxon>
        <taxon>Bacteroidota</taxon>
        <taxon>Cytophagia</taxon>
        <taxon>Cytophagales</taxon>
        <taxon>Flectobacillaceae</taxon>
        <taxon>Arcicella</taxon>
    </lineage>
</organism>
<reference evidence="1 2" key="1">
    <citation type="submission" date="2023-12" db="EMBL/GenBank/DDBJ databases">
        <title>Novel species of the genus Arcicella isolated from rivers.</title>
        <authorList>
            <person name="Lu H."/>
        </authorList>
    </citation>
    <scope>NUCLEOTIDE SEQUENCE [LARGE SCALE GENOMIC DNA]</scope>
    <source>
        <strain evidence="1 2">LMG 21963</strain>
    </source>
</reference>
<protein>
    <submittedName>
        <fullName evidence="1">Uncharacterized protein</fullName>
    </submittedName>
</protein>
<evidence type="ECO:0000313" key="1">
    <source>
        <dbReference type="EMBL" id="MEA5257127.1"/>
    </source>
</evidence>
<sequence length="52" mass="6273">MNSFFLKEFKKDEYFIEENKISKHLGFIASALQLMKVMPKQNYLLPLFLLFQ</sequence>
<dbReference type="Proteomes" id="UP001304671">
    <property type="component" value="Unassembled WGS sequence"/>
</dbReference>